<evidence type="ECO:0000313" key="2">
    <source>
        <dbReference type="EMBL" id="GAA5067539.1"/>
    </source>
</evidence>
<evidence type="ECO:0008006" key="4">
    <source>
        <dbReference type="Google" id="ProtNLM"/>
    </source>
</evidence>
<dbReference type="PROSITE" id="PS51257">
    <property type="entry name" value="PROKAR_LIPOPROTEIN"/>
    <property type="match status" value="1"/>
</dbReference>
<name>A0ABP9L104_9RHOB</name>
<feature type="signal peptide" evidence="1">
    <location>
        <begin position="1"/>
        <end position="20"/>
    </location>
</feature>
<accession>A0ABP9L104</accession>
<organism evidence="2 3">
    <name type="scientific">[Roseibacterium] beibuensis</name>
    <dbReference type="NCBI Taxonomy" id="1193142"/>
    <lineage>
        <taxon>Bacteria</taxon>
        <taxon>Pseudomonadati</taxon>
        <taxon>Pseudomonadota</taxon>
        <taxon>Alphaproteobacteria</taxon>
        <taxon>Rhodobacterales</taxon>
        <taxon>Roseobacteraceae</taxon>
        <taxon>Roseicyclus</taxon>
    </lineage>
</organism>
<keyword evidence="1" id="KW-0732">Signal</keyword>
<protein>
    <recommendedName>
        <fullName evidence="4">Lipoprotein</fullName>
    </recommendedName>
</protein>
<reference evidence="3" key="1">
    <citation type="journal article" date="2019" name="Int. J. Syst. Evol. Microbiol.">
        <title>The Global Catalogue of Microorganisms (GCM) 10K type strain sequencing project: providing services to taxonomists for standard genome sequencing and annotation.</title>
        <authorList>
            <consortium name="The Broad Institute Genomics Platform"/>
            <consortium name="The Broad Institute Genome Sequencing Center for Infectious Disease"/>
            <person name="Wu L."/>
            <person name="Ma J."/>
        </authorList>
    </citation>
    <scope>NUCLEOTIDE SEQUENCE [LARGE SCALE GENOMIC DNA]</scope>
    <source>
        <strain evidence="3">JCM 18015</strain>
    </source>
</reference>
<evidence type="ECO:0000313" key="3">
    <source>
        <dbReference type="Proteomes" id="UP001499910"/>
    </source>
</evidence>
<gene>
    <name evidence="2" type="ORF">GCM10023209_07320</name>
</gene>
<evidence type="ECO:0000256" key="1">
    <source>
        <dbReference type="SAM" id="SignalP"/>
    </source>
</evidence>
<proteinExistence type="predicted"/>
<dbReference type="Pfam" id="PF20569">
    <property type="entry name" value="DUF6778"/>
    <property type="match status" value="1"/>
</dbReference>
<dbReference type="InterPro" id="IPR046705">
    <property type="entry name" value="DUF6778"/>
</dbReference>
<dbReference type="RefSeq" id="WP_259546608.1">
    <property type="nucleotide sequence ID" value="NZ_BAABHW010000001.1"/>
</dbReference>
<dbReference type="EMBL" id="BAABHW010000001">
    <property type="protein sequence ID" value="GAA5067539.1"/>
    <property type="molecule type" value="Genomic_DNA"/>
</dbReference>
<feature type="chain" id="PRO_5046102396" description="Lipoprotein" evidence="1">
    <location>
        <begin position="21"/>
        <end position="206"/>
    </location>
</feature>
<keyword evidence="3" id="KW-1185">Reference proteome</keyword>
<sequence length="206" mass="22354">MTIKRILPAITLGAAMILSGCVTTPAVNVSSRNAGLDLGPVIDVPTQNWDFARLVVLVPENLEVSEANSIKPRADIVWREDPVGDRHAQVQAVMQAALEPTLAPMQGATPVTVQIEVTRFHALTERARYTIGGEHEIEFTVTVAHAETGQILSGPREVDLTFRAYGGQQAVDAEAQGITQRVRITQRLQQWVHTEFSQTLVGALGS</sequence>
<dbReference type="Proteomes" id="UP001499910">
    <property type="component" value="Unassembled WGS sequence"/>
</dbReference>
<comment type="caution">
    <text evidence="2">The sequence shown here is derived from an EMBL/GenBank/DDBJ whole genome shotgun (WGS) entry which is preliminary data.</text>
</comment>